<feature type="region of interest" description="Disordered" evidence="10">
    <location>
        <begin position="95"/>
        <end position="126"/>
    </location>
</feature>
<evidence type="ECO:0000313" key="14">
    <source>
        <dbReference type="EMBL" id="KAG7366242.1"/>
    </source>
</evidence>
<sequence>MRLQSLSSVACVGFFLILGTSTTIPSSTAFMTPSAVSSSVFQRGFENARDTKFSMDSSTRQMTSSSTESEKELRREIADRNSKVENEEQYAILDGAGMGPIAKQTPKSNDKDKTKGKEESFATEESDALQKKLDRLIKQRPYPLFLMEKAAEIVEDVVSEIFGDDTPTIKSTKREKVVVLGTGWGAAAFLKGIDTNMYDVTVISPRNYFVFTPMLAGASVGTVDFRSITEPVREINRKATYLEGTATEVDTVAKRLTCESVICDGNSCDIQEFSVEYDRLIVTIGAQTNTFGIPGVREYCNFLKQIEDARRIRTAIVNCFERATLPGMSDEERERNLTFAIIGAGPTGIEFAAELRDFVEQDGPKYYPNLLKHVRIKVIEASSTVLAPFDKSLQEEAIARMKRSVQVKDPDVLQLLPERFELVELLLESSVKEVTAKTIFLNNGLTIDYGLSVWAAGNGPLPLTLQLVEKLGEEQASEQNVARGRIVTDAWMRAKGSNGSIMALGDCSCTTKGPDGPLPATGQVAAQQGEFLAKLMNKGYDLSPTISKEGIMLPPVRQPDRVSSLSDNIANLVTGSDEYAKPFQFLNLGILAYTGGGSALAQVATAPNAEPIKGKGKIGNALWKSVYISKQVSWRNRFMVINDWLRRQIFGRDITRL</sequence>
<comment type="similarity">
    <text evidence="1">Belongs to the NADH dehydrogenase family.</text>
</comment>
<dbReference type="PANTHER" id="PTHR43706">
    <property type="entry name" value="NADH DEHYDROGENASE"/>
    <property type="match status" value="1"/>
</dbReference>
<comment type="catalytic activity">
    <reaction evidence="8">
        <text>a quinone + NADH + H(+) = a quinol + NAD(+)</text>
        <dbReference type="Rhea" id="RHEA:46160"/>
        <dbReference type="ChEBI" id="CHEBI:15378"/>
        <dbReference type="ChEBI" id="CHEBI:24646"/>
        <dbReference type="ChEBI" id="CHEBI:57540"/>
        <dbReference type="ChEBI" id="CHEBI:57945"/>
        <dbReference type="ChEBI" id="CHEBI:132124"/>
        <dbReference type="EC" id="1.6.5.9"/>
    </reaction>
</comment>
<keyword evidence="7" id="KW-0520">NAD</keyword>
<feature type="chain" id="PRO_5039945253" description="NADH:ubiquinone reductase (non-electrogenic)" evidence="11">
    <location>
        <begin position="30"/>
        <end position="657"/>
    </location>
</feature>
<dbReference type="EC" id="1.6.5.9" evidence="2"/>
<evidence type="ECO:0000256" key="7">
    <source>
        <dbReference type="ARBA" id="ARBA00023027"/>
    </source>
</evidence>
<organism evidence="14 15">
    <name type="scientific">Nitzschia inconspicua</name>
    <dbReference type="NCBI Taxonomy" id="303405"/>
    <lineage>
        <taxon>Eukaryota</taxon>
        <taxon>Sar</taxon>
        <taxon>Stramenopiles</taxon>
        <taxon>Ochrophyta</taxon>
        <taxon>Bacillariophyta</taxon>
        <taxon>Bacillariophyceae</taxon>
        <taxon>Bacillariophycidae</taxon>
        <taxon>Bacillariales</taxon>
        <taxon>Bacillariaceae</taxon>
        <taxon>Nitzschia</taxon>
    </lineage>
</organism>
<evidence type="ECO:0000256" key="5">
    <source>
        <dbReference type="ARBA" id="ARBA00022946"/>
    </source>
</evidence>
<evidence type="ECO:0000256" key="9">
    <source>
        <dbReference type="ARBA" id="ARBA00049010"/>
    </source>
</evidence>
<dbReference type="Proteomes" id="UP000693970">
    <property type="component" value="Unassembled WGS sequence"/>
</dbReference>
<comment type="caution">
    <text evidence="14">The sequence shown here is derived from an EMBL/GenBank/DDBJ whole genome shotgun (WGS) entry which is preliminary data.</text>
</comment>
<evidence type="ECO:0000256" key="3">
    <source>
        <dbReference type="ARBA" id="ARBA00022630"/>
    </source>
</evidence>
<evidence type="ECO:0000259" key="13">
    <source>
        <dbReference type="Pfam" id="PF22366"/>
    </source>
</evidence>
<dbReference type="Pfam" id="PF22366">
    <property type="entry name" value="NDH2_C"/>
    <property type="match status" value="1"/>
</dbReference>
<proteinExistence type="inferred from homology"/>
<dbReference type="InterPro" id="IPR054585">
    <property type="entry name" value="NDH2-like_C"/>
</dbReference>
<feature type="compositionally biased region" description="Basic and acidic residues" evidence="10">
    <location>
        <begin position="108"/>
        <end position="120"/>
    </location>
</feature>
<gene>
    <name evidence="14" type="ORF">IV203_028912</name>
</gene>
<reference evidence="14" key="1">
    <citation type="journal article" date="2021" name="Sci. Rep.">
        <title>Diploid genomic architecture of Nitzschia inconspicua, an elite biomass production diatom.</title>
        <authorList>
            <person name="Oliver A."/>
            <person name="Podell S."/>
            <person name="Pinowska A."/>
            <person name="Traller J.C."/>
            <person name="Smith S.R."/>
            <person name="McClure R."/>
            <person name="Beliaev A."/>
            <person name="Bohutskyi P."/>
            <person name="Hill E.A."/>
            <person name="Rabines A."/>
            <person name="Zheng H."/>
            <person name="Allen L.Z."/>
            <person name="Kuo A."/>
            <person name="Grigoriev I.V."/>
            <person name="Allen A.E."/>
            <person name="Hazlebeck D."/>
            <person name="Allen E.E."/>
        </authorList>
    </citation>
    <scope>NUCLEOTIDE SEQUENCE</scope>
    <source>
        <strain evidence="14">Hildebrandi</strain>
    </source>
</reference>
<accession>A0A9K3LQG0</accession>
<dbReference type="OrthoDB" id="3244603at2759"/>
<evidence type="ECO:0000313" key="15">
    <source>
        <dbReference type="Proteomes" id="UP000693970"/>
    </source>
</evidence>
<protein>
    <recommendedName>
        <fullName evidence="2">NADH:ubiquinone reductase (non-electrogenic)</fullName>
        <ecNumber evidence="2">1.6.5.9</ecNumber>
    </recommendedName>
</protein>
<keyword evidence="5" id="KW-0809">Transit peptide</keyword>
<feature type="domain" description="FAD/NAD(P)-binding" evidence="12">
    <location>
        <begin position="176"/>
        <end position="529"/>
    </location>
</feature>
<comment type="catalytic activity">
    <reaction evidence="9">
        <text>a ubiquinone + NADH + H(+) = a ubiquinol + NAD(+)</text>
        <dbReference type="Rhea" id="RHEA:23152"/>
        <dbReference type="Rhea" id="RHEA-COMP:9565"/>
        <dbReference type="Rhea" id="RHEA-COMP:9566"/>
        <dbReference type="ChEBI" id="CHEBI:15378"/>
        <dbReference type="ChEBI" id="CHEBI:16389"/>
        <dbReference type="ChEBI" id="CHEBI:17976"/>
        <dbReference type="ChEBI" id="CHEBI:57540"/>
        <dbReference type="ChEBI" id="CHEBI:57945"/>
    </reaction>
</comment>
<feature type="domain" description="External alternative NADH-ubiquinone oxidoreductase-like C-terminal" evidence="13">
    <location>
        <begin position="588"/>
        <end position="653"/>
    </location>
</feature>
<keyword evidence="4" id="KW-0274">FAD</keyword>
<keyword evidence="11" id="KW-0732">Signal</keyword>
<evidence type="ECO:0000256" key="1">
    <source>
        <dbReference type="ARBA" id="ARBA00005272"/>
    </source>
</evidence>
<evidence type="ECO:0000256" key="6">
    <source>
        <dbReference type="ARBA" id="ARBA00023002"/>
    </source>
</evidence>
<evidence type="ECO:0000256" key="10">
    <source>
        <dbReference type="SAM" id="MobiDB-lite"/>
    </source>
</evidence>
<reference evidence="14" key="2">
    <citation type="submission" date="2021-04" db="EMBL/GenBank/DDBJ databases">
        <authorList>
            <person name="Podell S."/>
        </authorList>
    </citation>
    <scope>NUCLEOTIDE SEQUENCE</scope>
    <source>
        <strain evidence="14">Hildebrandi</strain>
    </source>
</reference>
<name>A0A9K3LQG0_9STRA</name>
<feature type="region of interest" description="Disordered" evidence="10">
    <location>
        <begin position="51"/>
        <end position="72"/>
    </location>
</feature>
<dbReference type="InterPro" id="IPR045024">
    <property type="entry name" value="NDH-2"/>
</dbReference>
<feature type="compositionally biased region" description="Polar residues" evidence="10">
    <location>
        <begin position="54"/>
        <end position="67"/>
    </location>
</feature>
<evidence type="ECO:0000256" key="11">
    <source>
        <dbReference type="SAM" id="SignalP"/>
    </source>
</evidence>
<evidence type="ECO:0000256" key="2">
    <source>
        <dbReference type="ARBA" id="ARBA00012637"/>
    </source>
</evidence>
<dbReference type="Pfam" id="PF07992">
    <property type="entry name" value="Pyr_redox_2"/>
    <property type="match status" value="1"/>
</dbReference>
<evidence type="ECO:0000259" key="12">
    <source>
        <dbReference type="Pfam" id="PF07992"/>
    </source>
</evidence>
<keyword evidence="15" id="KW-1185">Reference proteome</keyword>
<evidence type="ECO:0000256" key="4">
    <source>
        <dbReference type="ARBA" id="ARBA00022827"/>
    </source>
</evidence>
<keyword evidence="3" id="KW-0285">Flavoprotein</keyword>
<dbReference type="PANTHER" id="PTHR43706:SF47">
    <property type="entry name" value="EXTERNAL NADH-UBIQUINONE OXIDOREDUCTASE 1, MITOCHONDRIAL-RELATED"/>
    <property type="match status" value="1"/>
</dbReference>
<feature type="signal peptide" evidence="11">
    <location>
        <begin position="1"/>
        <end position="29"/>
    </location>
</feature>
<dbReference type="AlphaFoldDB" id="A0A9K3LQG0"/>
<keyword evidence="6" id="KW-0560">Oxidoreductase</keyword>
<evidence type="ECO:0000256" key="8">
    <source>
        <dbReference type="ARBA" id="ARBA00047599"/>
    </source>
</evidence>
<dbReference type="InterPro" id="IPR023753">
    <property type="entry name" value="FAD/NAD-binding_dom"/>
</dbReference>
<dbReference type="GO" id="GO:0050136">
    <property type="term" value="F:NADH dehydrogenase (quinone) (non-electrogenic) activity"/>
    <property type="evidence" value="ECO:0007669"/>
    <property type="project" value="UniProtKB-EC"/>
</dbReference>
<dbReference type="EMBL" id="JAGRRH010000007">
    <property type="protein sequence ID" value="KAG7366242.1"/>
    <property type="molecule type" value="Genomic_DNA"/>
</dbReference>
<dbReference type="GO" id="GO:0005739">
    <property type="term" value="C:mitochondrion"/>
    <property type="evidence" value="ECO:0007669"/>
    <property type="project" value="TreeGrafter"/>
</dbReference>